<evidence type="ECO:0000313" key="1">
    <source>
        <dbReference type="EMBL" id="MDP9650924.1"/>
    </source>
</evidence>
<name>A0AB73IP87_9BURK</name>
<proteinExistence type="predicted"/>
<dbReference type="InterPro" id="IPR029044">
    <property type="entry name" value="Nucleotide-diphossugar_trans"/>
</dbReference>
<gene>
    <name evidence="1" type="ORF">J2793_006399</name>
</gene>
<dbReference type="RefSeq" id="WP_392395662.1">
    <property type="nucleotide sequence ID" value="NZ_JAURTK010000014.1"/>
</dbReference>
<evidence type="ECO:0000313" key="2">
    <source>
        <dbReference type="Proteomes" id="UP001229486"/>
    </source>
</evidence>
<dbReference type="EMBL" id="JAURTK010000014">
    <property type="protein sequence ID" value="MDP9650924.1"/>
    <property type="molecule type" value="Genomic_DNA"/>
</dbReference>
<reference evidence="1" key="1">
    <citation type="submission" date="2023-07" db="EMBL/GenBank/DDBJ databases">
        <title>Sorghum-associated microbial communities from plants grown in Nebraska, USA.</title>
        <authorList>
            <person name="Schachtman D."/>
        </authorList>
    </citation>
    <scope>NUCLEOTIDE SEQUENCE</scope>
    <source>
        <strain evidence="1">DS1061</strain>
    </source>
</reference>
<dbReference type="Gene3D" id="3.90.550.10">
    <property type="entry name" value="Spore Coat Polysaccharide Biosynthesis Protein SpsA, Chain A"/>
    <property type="match status" value="1"/>
</dbReference>
<evidence type="ECO:0008006" key="3">
    <source>
        <dbReference type="Google" id="ProtNLM"/>
    </source>
</evidence>
<accession>A0AB73IP87</accession>
<dbReference type="Proteomes" id="UP001229486">
    <property type="component" value="Unassembled WGS sequence"/>
</dbReference>
<comment type="caution">
    <text evidence="1">The sequence shown here is derived from an EMBL/GenBank/DDBJ whole genome shotgun (WGS) entry which is preliminary data.</text>
</comment>
<dbReference type="SUPFAM" id="SSF53448">
    <property type="entry name" value="Nucleotide-diphospho-sugar transferases"/>
    <property type="match status" value="1"/>
</dbReference>
<sequence>MSVCAIVLSYKRPQNMERVILPLCESAAIDKVIVSNNNPEIDLRDALERVMREPKVELIQQTHRSICAKRFEIALHQPFDAYLCPDDDLFLTSTQIGALIDALAHEPTRVHGVFGEIHSFSDGRLQLGGGISGIECEVDILNRCYAFTRAHLLQMTMLASELGYGDVGNALFVDDLLISHCGDGAPICHDFGPLDSCPTSDMPGIATYKEIGFDEARVATYLRLARSGLVQGSRR</sequence>
<protein>
    <recommendedName>
        <fullName evidence="3">Glycosyltransferase 2-like domain-containing protein</fullName>
    </recommendedName>
</protein>
<dbReference type="AlphaFoldDB" id="A0AB73IP87"/>
<organism evidence="1 2">
    <name type="scientific">Paraburkholderia caledonica</name>
    <dbReference type="NCBI Taxonomy" id="134536"/>
    <lineage>
        <taxon>Bacteria</taxon>
        <taxon>Pseudomonadati</taxon>
        <taxon>Pseudomonadota</taxon>
        <taxon>Betaproteobacteria</taxon>
        <taxon>Burkholderiales</taxon>
        <taxon>Burkholderiaceae</taxon>
        <taxon>Paraburkholderia</taxon>
    </lineage>
</organism>